<organism evidence="3 4">
    <name type="scientific">Acer saccharum</name>
    <name type="common">Sugar maple</name>
    <dbReference type="NCBI Taxonomy" id="4024"/>
    <lineage>
        <taxon>Eukaryota</taxon>
        <taxon>Viridiplantae</taxon>
        <taxon>Streptophyta</taxon>
        <taxon>Embryophyta</taxon>
        <taxon>Tracheophyta</taxon>
        <taxon>Spermatophyta</taxon>
        <taxon>Magnoliopsida</taxon>
        <taxon>eudicotyledons</taxon>
        <taxon>Gunneridae</taxon>
        <taxon>Pentapetalae</taxon>
        <taxon>rosids</taxon>
        <taxon>malvids</taxon>
        <taxon>Sapindales</taxon>
        <taxon>Sapindaceae</taxon>
        <taxon>Hippocastanoideae</taxon>
        <taxon>Acereae</taxon>
        <taxon>Acer</taxon>
    </lineage>
</organism>
<dbReference type="Pfam" id="PF17919">
    <property type="entry name" value="RT_RNaseH_2"/>
    <property type="match status" value="1"/>
</dbReference>
<dbReference type="Pfam" id="PF13456">
    <property type="entry name" value="RVT_3"/>
    <property type="match status" value="1"/>
</dbReference>
<evidence type="ECO:0000313" key="4">
    <source>
        <dbReference type="Proteomes" id="UP001168877"/>
    </source>
</evidence>
<dbReference type="EMBL" id="JAUESC010000002">
    <property type="protein sequence ID" value="KAK0603952.1"/>
    <property type="molecule type" value="Genomic_DNA"/>
</dbReference>
<dbReference type="InterPro" id="IPR012337">
    <property type="entry name" value="RNaseH-like_sf"/>
</dbReference>
<dbReference type="InterPro" id="IPR002156">
    <property type="entry name" value="RNaseH_domain"/>
</dbReference>
<dbReference type="Gene3D" id="3.30.420.10">
    <property type="entry name" value="Ribonuclease H-like superfamily/Ribonuclease H"/>
    <property type="match status" value="1"/>
</dbReference>
<comment type="caution">
    <text evidence="3">The sequence shown here is derived from an EMBL/GenBank/DDBJ whole genome shotgun (WGS) entry which is preliminary data.</text>
</comment>
<name>A0AA39T1N1_ACESA</name>
<dbReference type="PANTHER" id="PTHR48475">
    <property type="entry name" value="RIBONUCLEASE H"/>
    <property type="match status" value="1"/>
</dbReference>
<dbReference type="InterPro" id="IPR036397">
    <property type="entry name" value="RNaseH_sf"/>
</dbReference>
<dbReference type="GO" id="GO:0004523">
    <property type="term" value="F:RNA-DNA hybrid ribonuclease activity"/>
    <property type="evidence" value="ECO:0007669"/>
    <property type="project" value="InterPro"/>
</dbReference>
<accession>A0AA39T1N1</accession>
<dbReference type="Proteomes" id="UP001168877">
    <property type="component" value="Unassembled WGS sequence"/>
</dbReference>
<evidence type="ECO:0000313" key="3">
    <source>
        <dbReference type="EMBL" id="KAK0603952.1"/>
    </source>
</evidence>
<dbReference type="AlphaFoldDB" id="A0AA39T1N1"/>
<sequence length="231" mass="26049">MKWDQENEQAFQSLKKYLASPPLLVKPLSGEELQLYLAVLETATSGALVNKCSNGAQRPIYYVSRALTKSEKNYTLLKKLAYALVTTTRKLWPYFQAHTVAVVTDQPLRQFLQRPNVSGRLVLFEFKATNNEVEYEALLAGMKVAEELGAYFLLVRSDLQLVINQVSGLYQAKGDNMVAYLKKVQEAATRFKAMKMEQIPREKNHQENVMAKIAATGGQALPKRIPLQLLP</sequence>
<feature type="domain" description="Reverse transcriptase/retrotransposon-derived protein RNase H-like" evidence="2">
    <location>
        <begin position="3"/>
        <end position="101"/>
    </location>
</feature>
<feature type="domain" description="RNase H type-1" evidence="1">
    <location>
        <begin position="127"/>
        <end position="211"/>
    </location>
</feature>
<evidence type="ECO:0000259" key="2">
    <source>
        <dbReference type="Pfam" id="PF17919"/>
    </source>
</evidence>
<dbReference type="PANTHER" id="PTHR48475:SF2">
    <property type="entry name" value="RIBONUCLEASE H"/>
    <property type="match status" value="1"/>
</dbReference>
<dbReference type="GO" id="GO:0003676">
    <property type="term" value="F:nucleic acid binding"/>
    <property type="evidence" value="ECO:0007669"/>
    <property type="project" value="InterPro"/>
</dbReference>
<dbReference type="InterPro" id="IPR041577">
    <property type="entry name" value="RT_RNaseH_2"/>
</dbReference>
<dbReference type="SUPFAM" id="SSF53098">
    <property type="entry name" value="Ribonuclease H-like"/>
    <property type="match status" value="1"/>
</dbReference>
<reference evidence="3" key="1">
    <citation type="journal article" date="2022" name="Plant J.">
        <title>Strategies of tolerance reflected in two North American maple genomes.</title>
        <authorList>
            <person name="McEvoy S.L."/>
            <person name="Sezen U.U."/>
            <person name="Trouern-Trend A."/>
            <person name="McMahon S.M."/>
            <person name="Schaberg P.G."/>
            <person name="Yang J."/>
            <person name="Wegrzyn J.L."/>
            <person name="Swenson N.G."/>
        </authorList>
    </citation>
    <scope>NUCLEOTIDE SEQUENCE</scope>
    <source>
        <strain evidence="3">NS2018</strain>
    </source>
</reference>
<evidence type="ECO:0008006" key="5">
    <source>
        <dbReference type="Google" id="ProtNLM"/>
    </source>
</evidence>
<gene>
    <name evidence="3" type="ORF">LWI29_010535</name>
</gene>
<dbReference type="SUPFAM" id="SSF56672">
    <property type="entry name" value="DNA/RNA polymerases"/>
    <property type="match status" value="1"/>
</dbReference>
<dbReference type="CDD" id="cd09279">
    <property type="entry name" value="RNase_HI_like"/>
    <property type="match status" value="1"/>
</dbReference>
<evidence type="ECO:0000259" key="1">
    <source>
        <dbReference type="Pfam" id="PF13456"/>
    </source>
</evidence>
<reference evidence="3" key="2">
    <citation type="submission" date="2023-06" db="EMBL/GenBank/DDBJ databases">
        <authorList>
            <person name="Swenson N.G."/>
            <person name="Wegrzyn J.L."/>
            <person name="Mcevoy S.L."/>
        </authorList>
    </citation>
    <scope>NUCLEOTIDE SEQUENCE</scope>
    <source>
        <strain evidence="3">NS2018</strain>
        <tissue evidence="3">Leaf</tissue>
    </source>
</reference>
<dbReference type="InterPro" id="IPR043502">
    <property type="entry name" value="DNA/RNA_pol_sf"/>
</dbReference>
<proteinExistence type="predicted"/>
<protein>
    <recommendedName>
        <fullName evidence="5">Reverse transcriptase/retrotransposon-derived protein RNase H-like domain-containing protein</fullName>
    </recommendedName>
</protein>
<keyword evidence="4" id="KW-1185">Reference proteome</keyword>